<keyword evidence="5" id="KW-0408">Iron</keyword>
<comment type="caution">
    <text evidence="8">The sequence shown here is derived from an EMBL/GenBank/DDBJ whole genome shotgun (WGS) entry which is preliminary data.</text>
</comment>
<dbReference type="InterPro" id="IPR050377">
    <property type="entry name" value="Radical_SAM_PqqE_MftC-like"/>
</dbReference>
<comment type="cofactor">
    <cofactor evidence="1">
        <name>[4Fe-4S] cluster</name>
        <dbReference type="ChEBI" id="CHEBI:49883"/>
    </cofactor>
</comment>
<keyword evidence="3" id="KW-0949">S-adenosyl-L-methionine</keyword>
<reference evidence="9" key="1">
    <citation type="journal article" date="2015" name="MBio">
        <title>Genome-Resolved Metagenomic Analysis Reveals Roles for Candidate Phyla and Other Microbial Community Members in Biogeochemical Transformations in Oil Reservoirs.</title>
        <authorList>
            <person name="Hu P."/>
            <person name="Tom L."/>
            <person name="Singh A."/>
            <person name="Thomas B.C."/>
            <person name="Baker B.J."/>
            <person name="Piceno Y.M."/>
            <person name="Andersen G.L."/>
            <person name="Banfield J.F."/>
        </authorList>
    </citation>
    <scope>NUCLEOTIDE SEQUENCE [LARGE SCALE GENOMIC DNA]</scope>
</reference>
<protein>
    <submittedName>
        <fullName evidence="8">Radical SAM domain-containing protein</fullName>
    </submittedName>
</protein>
<dbReference type="PROSITE" id="PS51918">
    <property type="entry name" value="RADICAL_SAM"/>
    <property type="match status" value="1"/>
</dbReference>
<dbReference type="CDD" id="cd21123">
    <property type="entry name" value="SPASM_MftC-like"/>
    <property type="match status" value="1"/>
</dbReference>
<dbReference type="InterPro" id="IPR058240">
    <property type="entry name" value="rSAM_sf"/>
</dbReference>
<dbReference type="SUPFAM" id="SSF102114">
    <property type="entry name" value="Radical SAM enzymes"/>
    <property type="match status" value="1"/>
</dbReference>
<evidence type="ECO:0000256" key="1">
    <source>
        <dbReference type="ARBA" id="ARBA00001966"/>
    </source>
</evidence>
<dbReference type="InterPro" id="IPR013785">
    <property type="entry name" value="Aldolase_TIM"/>
</dbReference>
<dbReference type="SFLD" id="SFLDG01067">
    <property type="entry name" value="SPASM/twitch_domain_containing"/>
    <property type="match status" value="1"/>
</dbReference>
<proteinExistence type="predicted"/>
<dbReference type="NCBIfam" id="TIGR04085">
    <property type="entry name" value="rSAM_more_4Fe4S"/>
    <property type="match status" value="1"/>
</dbReference>
<evidence type="ECO:0000259" key="7">
    <source>
        <dbReference type="PROSITE" id="PS51918"/>
    </source>
</evidence>
<sequence>MGIGLHLVTIEITGRCNLSCSHCYRGHDTPEDLHDFSLLLKQLAEIKPHFITVSGGEPLLAKDVFYLARELKGVCQKLLLTTNGTLVREFPRDYFGVFDDVQISLDGDPDTHDAIRGTGAFEKAVDAARYLRGTVPVSFLCTVNLSNYRQLSSIAQIANEVGAVPKMGRMCGFGCNGLVPLDDPLIWKDVLREAMNYGILTDDPLSFWYNEKKKENRRPNKITGGCTAGIAGIGISPAMDVYPCVKLRIPAGNLEKQSLKEIWLTSPLFGSLRDWRNLRGKCSACDFAGICRGCRADAWARTGDYLAADPLCWLER</sequence>
<dbReference type="PANTHER" id="PTHR11228:SF7">
    <property type="entry name" value="PQQA PEPTIDE CYCLASE"/>
    <property type="match status" value="1"/>
</dbReference>
<dbReference type="GO" id="GO:0051539">
    <property type="term" value="F:4 iron, 4 sulfur cluster binding"/>
    <property type="evidence" value="ECO:0007669"/>
    <property type="project" value="UniProtKB-KW"/>
</dbReference>
<name>A0A117LBN8_9THEO</name>
<dbReference type="Pfam" id="PF04055">
    <property type="entry name" value="Radical_SAM"/>
    <property type="match status" value="1"/>
</dbReference>
<organism evidence="8 9">
    <name type="scientific">Thermacetogenium phaeum</name>
    <dbReference type="NCBI Taxonomy" id="85874"/>
    <lineage>
        <taxon>Bacteria</taxon>
        <taxon>Bacillati</taxon>
        <taxon>Bacillota</taxon>
        <taxon>Clostridia</taxon>
        <taxon>Thermoanaerobacterales</taxon>
        <taxon>Thermoanaerobacteraceae</taxon>
        <taxon>Thermacetogenium</taxon>
    </lineage>
</organism>
<dbReference type="CDD" id="cd01335">
    <property type="entry name" value="Radical_SAM"/>
    <property type="match status" value="1"/>
</dbReference>
<evidence type="ECO:0000313" key="9">
    <source>
        <dbReference type="Proteomes" id="UP000053326"/>
    </source>
</evidence>
<dbReference type="InterPro" id="IPR007197">
    <property type="entry name" value="rSAM"/>
</dbReference>
<dbReference type="AlphaFoldDB" id="A0A117LBN8"/>
<evidence type="ECO:0000313" key="8">
    <source>
        <dbReference type="EMBL" id="KUK36921.1"/>
    </source>
</evidence>
<keyword evidence="4" id="KW-0479">Metal-binding</keyword>
<dbReference type="SFLD" id="SFLDS00029">
    <property type="entry name" value="Radical_SAM"/>
    <property type="match status" value="1"/>
</dbReference>
<dbReference type="Proteomes" id="UP000053326">
    <property type="component" value="Unassembled WGS sequence"/>
</dbReference>
<evidence type="ECO:0000256" key="5">
    <source>
        <dbReference type="ARBA" id="ARBA00023004"/>
    </source>
</evidence>
<keyword evidence="2" id="KW-0004">4Fe-4S</keyword>
<feature type="domain" description="Radical SAM core" evidence="7">
    <location>
        <begin position="2"/>
        <end position="210"/>
    </location>
</feature>
<dbReference type="GO" id="GO:0003824">
    <property type="term" value="F:catalytic activity"/>
    <property type="evidence" value="ECO:0007669"/>
    <property type="project" value="InterPro"/>
</dbReference>
<keyword evidence="6" id="KW-0411">Iron-sulfur</keyword>
<dbReference type="PIRSF" id="PIRSF037420">
    <property type="entry name" value="PQQ_syn_pqqE"/>
    <property type="match status" value="1"/>
</dbReference>
<dbReference type="SFLD" id="SFLDG01386">
    <property type="entry name" value="main_SPASM_domain-containing"/>
    <property type="match status" value="1"/>
</dbReference>
<evidence type="ECO:0000256" key="2">
    <source>
        <dbReference type="ARBA" id="ARBA00022485"/>
    </source>
</evidence>
<dbReference type="PANTHER" id="PTHR11228">
    <property type="entry name" value="RADICAL SAM DOMAIN PROTEIN"/>
    <property type="match status" value="1"/>
</dbReference>
<dbReference type="Gene3D" id="3.20.20.70">
    <property type="entry name" value="Aldolase class I"/>
    <property type="match status" value="1"/>
</dbReference>
<gene>
    <name evidence="8" type="ORF">XD66_0380</name>
</gene>
<dbReference type="Pfam" id="PF13186">
    <property type="entry name" value="SPASM"/>
    <property type="match status" value="1"/>
</dbReference>
<evidence type="ECO:0000256" key="4">
    <source>
        <dbReference type="ARBA" id="ARBA00022723"/>
    </source>
</evidence>
<dbReference type="InterPro" id="IPR017200">
    <property type="entry name" value="PqqE-like"/>
</dbReference>
<evidence type="ECO:0000256" key="3">
    <source>
        <dbReference type="ARBA" id="ARBA00022691"/>
    </source>
</evidence>
<evidence type="ECO:0000256" key="6">
    <source>
        <dbReference type="ARBA" id="ARBA00023014"/>
    </source>
</evidence>
<dbReference type="GO" id="GO:0046872">
    <property type="term" value="F:metal ion binding"/>
    <property type="evidence" value="ECO:0007669"/>
    <property type="project" value="UniProtKB-KW"/>
</dbReference>
<dbReference type="EMBL" id="LGFO01000027">
    <property type="protein sequence ID" value="KUK36921.1"/>
    <property type="molecule type" value="Genomic_DNA"/>
</dbReference>
<dbReference type="InterPro" id="IPR023885">
    <property type="entry name" value="4Fe4S-binding_SPASM_dom"/>
</dbReference>
<accession>A0A117LBN8</accession>